<dbReference type="Proteomes" id="UP000694557">
    <property type="component" value="Unassembled WGS sequence"/>
</dbReference>
<dbReference type="Ensembl" id="ENSOKIT00005027160.1">
    <property type="protein sequence ID" value="ENSOKIP00005025669.1"/>
    <property type="gene ID" value="ENSOKIG00005011100.1"/>
</dbReference>
<keyword evidence="2" id="KW-1185">Reference proteome</keyword>
<protein>
    <submittedName>
        <fullName evidence="1">Uncharacterized protein</fullName>
    </submittedName>
</protein>
<name>A0A8C7FBK5_ONCKI</name>
<organism evidence="1 2">
    <name type="scientific">Oncorhynchus kisutch</name>
    <name type="common">Coho salmon</name>
    <name type="synonym">Salmo kisutch</name>
    <dbReference type="NCBI Taxonomy" id="8019"/>
    <lineage>
        <taxon>Eukaryota</taxon>
        <taxon>Metazoa</taxon>
        <taxon>Chordata</taxon>
        <taxon>Craniata</taxon>
        <taxon>Vertebrata</taxon>
        <taxon>Euteleostomi</taxon>
        <taxon>Actinopterygii</taxon>
        <taxon>Neopterygii</taxon>
        <taxon>Teleostei</taxon>
        <taxon>Protacanthopterygii</taxon>
        <taxon>Salmoniformes</taxon>
        <taxon>Salmonidae</taxon>
        <taxon>Salmoninae</taxon>
        <taxon>Oncorhynchus</taxon>
    </lineage>
</organism>
<reference evidence="1" key="2">
    <citation type="submission" date="2025-09" db="UniProtKB">
        <authorList>
            <consortium name="Ensembl"/>
        </authorList>
    </citation>
    <scope>IDENTIFICATION</scope>
</reference>
<dbReference type="AlphaFoldDB" id="A0A8C7FBK5"/>
<proteinExistence type="predicted"/>
<dbReference type="GeneTree" id="ENSGT01130000278671"/>
<evidence type="ECO:0000313" key="2">
    <source>
        <dbReference type="Proteomes" id="UP000694557"/>
    </source>
</evidence>
<reference evidence="1" key="1">
    <citation type="submission" date="2025-08" db="UniProtKB">
        <authorList>
            <consortium name="Ensembl"/>
        </authorList>
    </citation>
    <scope>IDENTIFICATION</scope>
</reference>
<accession>A0A8C7FBK5</accession>
<sequence length="104" mass="11104">MVTPSQQEEVGVALEEFQGVILSTDTQNGDGDFVYVPEGFIAFPVGLPGSPTAAAEQHLLQATQGTAGEKGVGVHCLTQHCPVPRYTLKDTETEHNVIHSVRSM</sequence>
<evidence type="ECO:0000313" key="1">
    <source>
        <dbReference type="Ensembl" id="ENSOKIP00005025669.1"/>
    </source>
</evidence>